<feature type="transmembrane region" description="Helical" evidence="2">
    <location>
        <begin position="206"/>
        <end position="225"/>
    </location>
</feature>
<accession>A0A9W8YMY0</accession>
<feature type="region of interest" description="Disordered" evidence="1">
    <location>
        <begin position="75"/>
        <end position="150"/>
    </location>
</feature>
<dbReference type="Gene3D" id="3.40.720.10">
    <property type="entry name" value="Alkaline Phosphatase, subunit A"/>
    <property type="match status" value="1"/>
</dbReference>
<feature type="compositionally biased region" description="Basic and acidic residues" evidence="1">
    <location>
        <begin position="75"/>
        <end position="84"/>
    </location>
</feature>
<feature type="region of interest" description="Disordered" evidence="1">
    <location>
        <begin position="671"/>
        <end position="708"/>
    </location>
</feature>
<dbReference type="GO" id="GO:0017111">
    <property type="term" value="F:ribonucleoside triphosphate phosphatase activity"/>
    <property type="evidence" value="ECO:0007669"/>
    <property type="project" value="TreeGrafter"/>
</dbReference>
<feature type="compositionally biased region" description="Polar residues" evidence="1">
    <location>
        <begin position="104"/>
        <end position="115"/>
    </location>
</feature>
<name>A0A9W8YMY0_9PEZI</name>
<dbReference type="FunFam" id="3.30.1360.180:FF:000003">
    <property type="entry name" value="Type I phosphodiesterase/nucleotide pyrophosphatase family protein"/>
    <property type="match status" value="1"/>
</dbReference>
<evidence type="ECO:0000256" key="2">
    <source>
        <dbReference type="SAM" id="Phobius"/>
    </source>
</evidence>
<feature type="compositionally biased region" description="Basic and acidic residues" evidence="1">
    <location>
        <begin position="43"/>
        <end position="58"/>
    </location>
</feature>
<gene>
    <name evidence="3" type="ORF">N0V93_009317</name>
</gene>
<proteinExistence type="predicted"/>
<keyword evidence="2" id="KW-1133">Transmembrane helix</keyword>
<sequence length="763" mass="85474">MPLLTPLNRPKSPNSSLLSAKSYDPDASSIRSDQESDSDDDERQARARNSRELRAHDRIVLLEEEEMDQLVIEARRRQERDRRGSSQRRGTGISLKAPMRLFSGSYSDGNRSRSPGNKLGQDSIEDLRGEARNQRRQRRRDKKERLLEKAKEGEDGELMLELEEGGMQTGSSASSSDREYSDELDRRGLRHLADAKRQRKRDRRRWSCIYVSIAVAFAALAIVAWRMSVKTAAFKAQPLVSNGTALFAPTTLIISLDGFRADFLQRGITPRLNAFVKEGVSPLYMNPSFPSVTFPNHFTLATGLYPEAHGIVGNSFWDPELQEEFFYTNTGVSMQPKWWNGEPFWVTSEKQGIRTAMHMWPGSEAHLGDVEPAFLDQFNGKEKLSNKVSRIFEFLDRPGMENPTAKTQDMRPQLIAAYVPNVDADGHRFGPNSTEIRATIESADKMLDDIFIGLEARNLTNIVNVIVVSDHGMATTDVSRMIQMEDLVDLSKVDHIDGWPLVGLRPKNPADLDEMYQGLVEKAKTNPNFDVYLRDTNMPERYHFSKNDRIAPLWIVPKTGWAIVTKEEFDIENAKANNLVYHPIGLHGYDHEHPLMRAIFIARGPAFPHQPGSRVEPFQNIEVYNILCDSIGLTPAPNNGTLRLPLKPIGVHDEASAIEVPSDPVTSYTITPTPTSTPTPAPTPAKSLGVDPVVTDDTSGSVGIDLPKEPDLEEEADEELLEAAKDWWEWAKDSFGKAWSWTTDKAGEAWGKIKGGDGSPEAE</sequence>
<dbReference type="PANTHER" id="PTHR10151">
    <property type="entry name" value="ECTONUCLEOTIDE PYROPHOSPHATASE/PHOSPHODIESTERASE"/>
    <property type="match status" value="1"/>
</dbReference>
<dbReference type="OrthoDB" id="415411at2759"/>
<dbReference type="PANTHER" id="PTHR10151:SF120">
    <property type="entry name" value="BIS(5'-ADENOSYL)-TRIPHOSPHATASE"/>
    <property type="match status" value="1"/>
</dbReference>
<keyword evidence="4" id="KW-1185">Reference proteome</keyword>
<evidence type="ECO:0000313" key="3">
    <source>
        <dbReference type="EMBL" id="KAJ4386422.1"/>
    </source>
</evidence>
<protein>
    <submittedName>
        <fullName evidence="3">Uncharacterized protein</fullName>
    </submittedName>
</protein>
<dbReference type="EMBL" id="JAPEVB010000006">
    <property type="protein sequence ID" value="KAJ4386422.1"/>
    <property type="molecule type" value="Genomic_DNA"/>
</dbReference>
<dbReference type="InterPro" id="IPR017850">
    <property type="entry name" value="Alkaline_phosphatase_core_sf"/>
</dbReference>
<dbReference type="Pfam" id="PF01663">
    <property type="entry name" value="Phosphodiest"/>
    <property type="match status" value="1"/>
</dbReference>
<comment type="caution">
    <text evidence="3">The sequence shown here is derived from an EMBL/GenBank/DDBJ whole genome shotgun (WGS) entry which is preliminary data.</text>
</comment>
<dbReference type="SUPFAM" id="SSF53649">
    <property type="entry name" value="Alkaline phosphatase-like"/>
    <property type="match status" value="1"/>
</dbReference>
<dbReference type="GO" id="GO:0047429">
    <property type="term" value="F:nucleoside triphosphate diphosphatase activity"/>
    <property type="evidence" value="ECO:0007669"/>
    <property type="project" value="TreeGrafter"/>
</dbReference>
<evidence type="ECO:0000256" key="1">
    <source>
        <dbReference type="SAM" id="MobiDB-lite"/>
    </source>
</evidence>
<reference evidence="3" key="1">
    <citation type="submission" date="2022-10" db="EMBL/GenBank/DDBJ databases">
        <title>Tapping the CABI collections for fungal endophytes: first genome assemblies for Collariella, Neodidymelliopsis, Ascochyta clinopodiicola, Didymella pomorum, Didymosphaeria variabile, Neocosmospora piperis and Neocucurbitaria cava.</title>
        <authorList>
            <person name="Hill R."/>
        </authorList>
    </citation>
    <scope>NUCLEOTIDE SEQUENCE</scope>
    <source>
        <strain evidence="3">IMI 355082</strain>
    </source>
</reference>
<feature type="region of interest" description="Disordered" evidence="1">
    <location>
        <begin position="1"/>
        <end position="58"/>
    </location>
</feature>
<dbReference type="CDD" id="cd16018">
    <property type="entry name" value="Enpp"/>
    <property type="match status" value="1"/>
</dbReference>
<dbReference type="Proteomes" id="UP001140453">
    <property type="component" value="Unassembled WGS sequence"/>
</dbReference>
<dbReference type="Gene3D" id="3.30.1360.180">
    <property type="match status" value="1"/>
</dbReference>
<dbReference type="GO" id="GO:0009141">
    <property type="term" value="P:nucleoside triphosphate metabolic process"/>
    <property type="evidence" value="ECO:0007669"/>
    <property type="project" value="TreeGrafter"/>
</dbReference>
<organism evidence="3 4">
    <name type="scientific">Gnomoniopsis smithogilvyi</name>
    <dbReference type="NCBI Taxonomy" id="1191159"/>
    <lineage>
        <taxon>Eukaryota</taxon>
        <taxon>Fungi</taxon>
        <taxon>Dikarya</taxon>
        <taxon>Ascomycota</taxon>
        <taxon>Pezizomycotina</taxon>
        <taxon>Sordariomycetes</taxon>
        <taxon>Sordariomycetidae</taxon>
        <taxon>Diaporthales</taxon>
        <taxon>Gnomoniaceae</taxon>
        <taxon>Gnomoniopsis</taxon>
    </lineage>
</organism>
<evidence type="ECO:0000313" key="4">
    <source>
        <dbReference type="Proteomes" id="UP001140453"/>
    </source>
</evidence>
<keyword evidence="2" id="KW-0472">Membrane</keyword>
<keyword evidence="2" id="KW-0812">Transmembrane</keyword>
<dbReference type="InterPro" id="IPR002591">
    <property type="entry name" value="Phosphodiest/P_Trfase"/>
</dbReference>
<dbReference type="AlphaFoldDB" id="A0A9W8YMY0"/>